<dbReference type="InterPro" id="IPR013766">
    <property type="entry name" value="Thioredoxin_domain"/>
</dbReference>
<dbReference type="AlphaFoldDB" id="A0A523W5T4"/>
<dbReference type="InterPro" id="IPR000866">
    <property type="entry name" value="AhpC/TSA"/>
</dbReference>
<dbReference type="CDD" id="cd02966">
    <property type="entry name" value="TlpA_like_family"/>
    <property type="match status" value="1"/>
</dbReference>
<dbReference type="PANTHER" id="PTHR42852:SF13">
    <property type="entry name" value="PROTEIN DIPZ"/>
    <property type="match status" value="1"/>
</dbReference>
<sequence>MEPRKRSTIIIILLIVICIVLAYFYLSYREEKIQREREVEYERLYPSLGIQRVDPPEEAEDFTLKTLKGGTVSLKDYRGRLIFLNFWATWCGPCRAEMPSMQRLWEEFKEEDFVILAIDIQEESKLVSSFMNERGLSFPVLLDEKGKVARSYGIRGIPTTFFLNPEGEIIGKAVGARDWDSEESFELIRELLFLTVS</sequence>
<comment type="caution">
    <text evidence="3">The sequence shown here is derived from an EMBL/GenBank/DDBJ whole genome shotgun (WGS) entry which is preliminary data.</text>
</comment>
<evidence type="ECO:0000259" key="2">
    <source>
        <dbReference type="PROSITE" id="PS51352"/>
    </source>
</evidence>
<keyword evidence="1" id="KW-0472">Membrane</keyword>
<evidence type="ECO:0000256" key="1">
    <source>
        <dbReference type="SAM" id="Phobius"/>
    </source>
</evidence>
<keyword evidence="1" id="KW-0812">Transmembrane</keyword>
<dbReference type="GO" id="GO:0016209">
    <property type="term" value="F:antioxidant activity"/>
    <property type="evidence" value="ECO:0007669"/>
    <property type="project" value="InterPro"/>
</dbReference>
<reference evidence="3 4" key="1">
    <citation type="submission" date="2019-03" db="EMBL/GenBank/DDBJ databases">
        <title>Metabolic potential of uncultured bacteria and archaea associated with petroleum seepage in deep-sea sediments.</title>
        <authorList>
            <person name="Dong X."/>
            <person name="Hubert C."/>
        </authorList>
    </citation>
    <scope>NUCLEOTIDE SEQUENCE [LARGE SCALE GENOMIC DNA]</scope>
    <source>
        <strain evidence="3">E29_bin52</strain>
    </source>
</reference>
<dbReference type="Gene3D" id="3.40.30.10">
    <property type="entry name" value="Glutaredoxin"/>
    <property type="match status" value="1"/>
</dbReference>
<dbReference type="EMBL" id="SOIZ01000185">
    <property type="protein sequence ID" value="TET62394.1"/>
    <property type="molecule type" value="Genomic_DNA"/>
</dbReference>
<dbReference type="InterPro" id="IPR050553">
    <property type="entry name" value="Thioredoxin_ResA/DsbE_sf"/>
</dbReference>
<proteinExistence type="predicted"/>
<keyword evidence="1" id="KW-1133">Transmembrane helix</keyword>
<feature type="domain" description="Thioredoxin" evidence="2">
    <location>
        <begin position="53"/>
        <end position="193"/>
    </location>
</feature>
<dbReference type="InterPro" id="IPR036249">
    <property type="entry name" value="Thioredoxin-like_sf"/>
</dbReference>
<protein>
    <submittedName>
        <fullName evidence="3">TlpA family protein disulfide reductase</fullName>
    </submittedName>
</protein>
<dbReference type="PROSITE" id="PS00194">
    <property type="entry name" value="THIOREDOXIN_1"/>
    <property type="match status" value="1"/>
</dbReference>
<dbReference type="PANTHER" id="PTHR42852">
    <property type="entry name" value="THIOL:DISULFIDE INTERCHANGE PROTEIN DSBE"/>
    <property type="match status" value="1"/>
</dbReference>
<dbReference type="SUPFAM" id="SSF52833">
    <property type="entry name" value="Thioredoxin-like"/>
    <property type="match status" value="1"/>
</dbReference>
<gene>
    <name evidence="3" type="ORF">E3J48_04270</name>
</gene>
<dbReference type="InterPro" id="IPR017937">
    <property type="entry name" value="Thioredoxin_CS"/>
</dbReference>
<evidence type="ECO:0000313" key="4">
    <source>
        <dbReference type="Proteomes" id="UP000319130"/>
    </source>
</evidence>
<dbReference type="GO" id="GO:0016491">
    <property type="term" value="F:oxidoreductase activity"/>
    <property type="evidence" value="ECO:0007669"/>
    <property type="project" value="InterPro"/>
</dbReference>
<feature type="transmembrane region" description="Helical" evidence="1">
    <location>
        <begin position="6"/>
        <end position="26"/>
    </location>
</feature>
<dbReference type="Proteomes" id="UP000319130">
    <property type="component" value="Unassembled WGS sequence"/>
</dbReference>
<organism evidence="3 4">
    <name type="scientific">Aerophobetes bacterium</name>
    <dbReference type="NCBI Taxonomy" id="2030807"/>
    <lineage>
        <taxon>Bacteria</taxon>
        <taxon>Candidatus Aerophobota</taxon>
    </lineage>
</organism>
<dbReference type="PROSITE" id="PS51352">
    <property type="entry name" value="THIOREDOXIN_2"/>
    <property type="match status" value="1"/>
</dbReference>
<accession>A0A523W5T4</accession>
<dbReference type="Pfam" id="PF00578">
    <property type="entry name" value="AhpC-TSA"/>
    <property type="match status" value="1"/>
</dbReference>
<name>A0A523W5T4_UNCAE</name>
<evidence type="ECO:0000313" key="3">
    <source>
        <dbReference type="EMBL" id="TET62394.1"/>
    </source>
</evidence>